<evidence type="ECO:0000256" key="1">
    <source>
        <dbReference type="SAM" id="MobiDB-lite"/>
    </source>
</evidence>
<dbReference type="AlphaFoldDB" id="A0A0S4WQ47"/>
<proteinExistence type="predicted"/>
<dbReference type="EMBL" id="LN899820">
    <property type="protein sequence ID" value="CUV53694.1"/>
    <property type="molecule type" value="Genomic_DNA"/>
</dbReference>
<gene>
    <name evidence="2" type="ORF">RUN215_v1_180017</name>
</gene>
<evidence type="ECO:0000313" key="2">
    <source>
        <dbReference type="EMBL" id="CUV53694.1"/>
    </source>
</evidence>
<protein>
    <submittedName>
        <fullName evidence="2">Uncharacterized protein</fullName>
    </submittedName>
</protein>
<organism evidence="2">
    <name type="scientific">Ralstonia solanacearum</name>
    <name type="common">Pseudomonas solanacearum</name>
    <dbReference type="NCBI Taxonomy" id="305"/>
    <lineage>
        <taxon>Bacteria</taxon>
        <taxon>Pseudomonadati</taxon>
        <taxon>Pseudomonadota</taxon>
        <taxon>Betaproteobacteria</taxon>
        <taxon>Burkholderiales</taxon>
        <taxon>Burkholderiaceae</taxon>
        <taxon>Ralstonia</taxon>
        <taxon>Ralstonia solanacearum species complex</taxon>
    </lineage>
</organism>
<sequence length="222" mass="24377">MSNIFLTQAKAERFAELDANRYALSPEEQKEYLSLLQENSKIFAERDNKIEALKKQVTELKISALELFTPADFTPESALNLMVNLQAIHHFSADQLGVTAPKATKGKGGKAEGSKPRATRPSDANPILIKIPGTPRGVDYHKGRIYEQATSSLKAPYQTIAKVLAEHGKDEKSLKPFYTPEGTEYFKTEEGKAELKALLHAIANPKDPAPANPFTKKEAAAA</sequence>
<accession>A0A0S4WQ47</accession>
<name>A0A0S4WQ47_RALSL</name>
<reference evidence="2" key="1">
    <citation type="submission" date="2015-10" db="EMBL/GenBank/DDBJ databases">
        <authorList>
            <person name="Gilbert D.G."/>
        </authorList>
    </citation>
    <scope>NUCLEOTIDE SEQUENCE</scope>
    <source>
        <strain evidence="2">Phyl III-seqv23</strain>
    </source>
</reference>
<feature type="region of interest" description="Disordered" evidence="1">
    <location>
        <begin position="99"/>
        <end position="125"/>
    </location>
</feature>